<gene>
    <name evidence="1" type="ORF">EYF80_008043</name>
</gene>
<proteinExistence type="predicted"/>
<sequence>MVKSGHTATQLAIKAHSVPQLGEPHEGLRALHLKTSSWESAITASVIWCRTVERMLSRTRFSHTST</sequence>
<protein>
    <submittedName>
        <fullName evidence="1">Uncharacterized protein</fullName>
    </submittedName>
</protein>
<keyword evidence="2" id="KW-1185">Reference proteome</keyword>
<dbReference type="AlphaFoldDB" id="A0A4Z2IV26"/>
<comment type="caution">
    <text evidence="1">The sequence shown here is derived from an EMBL/GenBank/DDBJ whole genome shotgun (WGS) entry which is preliminary data.</text>
</comment>
<name>A0A4Z2IV26_9TELE</name>
<dbReference type="Proteomes" id="UP000314294">
    <property type="component" value="Unassembled WGS sequence"/>
</dbReference>
<evidence type="ECO:0000313" key="1">
    <source>
        <dbReference type="EMBL" id="TNN81597.1"/>
    </source>
</evidence>
<evidence type="ECO:0000313" key="2">
    <source>
        <dbReference type="Proteomes" id="UP000314294"/>
    </source>
</evidence>
<organism evidence="1 2">
    <name type="scientific">Liparis tanakae</name>
    <name type="common">Tanaka's snailfish</name>
    <dbReference type="NCBI Taxonomy" id="230148"/>
    <lineage>
        <taxon>Eukaryota</taxon>
        <taxon>Metazoa</taxon>
        <taxon>Chordata</taxon>
        <taxon>Craniata</taxon>
        <taxon>Vertebrata</taxon>
        <taxon>Euteleostomi</taxon>
        <taxon>Actinopterygii</taxon>
        <taxon>Neopterygii</taxon>
        <taxon>Teleostei</taxon>
        <taxon>Neoteleostei</taxon>
        <taxon>Acanthomorphata</taxon>
        <taxon>Eupercaria</taxon>
        <taxon>Perciformes</taxon>
        <taxon>Cottioidei</taxon>
        <taxon>Cottales</taxon>
        <taxon>Liparidae</taxon>
        <taxon>Liparis</taxon>
    </lineage>
</organism>
<dbReference type="EMBL" id="SRLO01000045">
    <property type="protein sequence ID" value="TNN81597.1"/>
    <property type="molecule type" value="Genomic_DNA"/>
</dbReference>
<reference evidence="1 2" key="1">
    <citation type="submission" date="2019-03" db="EMBL/GenBank/DDBJ databases">
        <title>First draft genome of Liparis tanakae, snailfish: a comprehensive survey of snailfish specific genes.</title>
        <authorList>
            <person name="Kim W."/>
            <person name="Song I."/>
            <person name="Jeong J.-H."/>
            <person name="Kim D."/>
            <person name="Kim S."/>
            <person name="Ryu S."/>
            <person name="Song J.Y."/>
            <person name="Lee S.K."/>
        </authorList>
    </citation>
    <scope>NUCLEOTIDE SEQUENCE [LARGE SCALE GENOMIC DNA]</scope>
    <source>
        <tissue evidence="1">Muscle</tissue>
    </source>
</reference>
<accession>A0A4Z2IV26</accession>